<protein>
    <submittedName>
        <fullName evidence="2">Uncharacterized protein</fullName>
    </submittedName>
</protein>
<dbReference type="AlphaFoldDB" id="A0A8J8NL50"/>
<accession>A0A8J8NL50</accession>
<evidence type="ECO:0000313" key="2">
    <source>
        <dbReference type="EMBL" id="TNV76874.1"/>
    </source>
</evidence>
<proteinExistence type="predicted"/>
<reference evidence="2" key="1">
    <citation type="submission" date="2019-06" db="EMBL/GenBank/DDBJ databases">
        <authorList>
            <person name="Zheng W."/>
        </authorList>
    </citation>
    <scope>NUCLEOTIDE SEQUENCE</scope>
    <source>
        <strain evidence="2">QDHG01</strain>
    </source>
</reference>
<feature type="region of interest" description="Disordered" evidence="1">
    <location>
        <begin position="1"/>
        <end position="24"/>
    </location>
</feature>
<dbReference type="EMBL" id="RRYP01012812">
    <property type="protein sequence ID" value="TNV76874.1"/>
    <property type="molecule type" value="Genomic_DNA"/>
</dbReference>
<name>A0A8J8NL50_HALGN</name>
<dbReference type="Proteomes" id="UP000785679">
    <property type="component" value="Unassembled WGS sequence"/>
</dbReference>
<sequence length="93" mass="10970">MESGTLQEKEKETNFTKSRKRPVTSCSRQQFKQSYACQYSLKAGNSNLTYLDLSNIYQLSFRWFVLCTCQRQWHFSDLEMWPRSVTDKGGQLV</sequence>
<keyword evidence="3" id="KW-1185">Reference proteome</keyword>
<evidence type="ECO:0000313" key="3">
    <source>
        <dbReference type="Proteomes" id="UP000785679"/>
    </source>
</evidence>
<evidence type="ECO:0000256" key="1">
    <source>
        <dbReference type="SAM" id="MobiDB-lite"/>
    </source>
</evidence>
<gene>
    <name evidence="2" type="ORF">FGO68_gene16901</name>
</gene>
<comment type="caution">
    <text evidence="2">The sequence shown here is derived from an EMBL/GenBank/DDBJ whole genome shotgun (WGS) entry which is preliminary data.</text>
</comment>
<organism evidence="2 3">
    <name type="scientific">Halteria grandinella</name>
    <dbReference type="NCBI Taxonomy" id="5974"/>
    <lineage>
        <taxon>Eukaryota</taxon>
        <taxon>Sar</taxon>
        <taxon>Alveolata</taxon>
        <taxon>Ciliophora</taxon>
        <taxon>Intramacronucleata</taxon>
        <taxon>Spirotrichea</taxon>
        <taxon>Stichotrichia</taxon>
        <taxon>Sporadotrichida</taxon>
        <taxon>Halteriidae</taxon>
        <taxon>Halteria</taxon>
    </lineage>
</organism>